<reference evidence="3" key="1">
    <citation type="submission" date="2020-10" db="EMBL/GenBank/DDBJ databases">
        <title>High-Quality Genome Resource of Clonostachys rosea strain S41 by Oxford Nanopore Long-Read Sequencing.</title>
        <authorList>
            <person name="Wang H."/>
        </authorList>
    </citation>
    <scope>NUCLEOTIDE SEQUENCE</scope>
    <source>
        <strain evidence="3">S41</strain>
    </source>
</reference>
<dbReference type="PANTHER" id="PTHR12286">
    <property type="entry name" value="SACCHAROPINE DEHYDROGENASE-LIKE OXIDOREDUCTASE"/>
    <property type="match status" value="1"/>
</dbReference>
<dbReference type="InterPro" id="IPR036291">
    <property type="entry name" value="NAD(P)-bd_dom_sf"/>
</dbReference>
<dbReference type="GO" id="GO:0009247">
    <property type="term" value="P:glycolipid biosynthetic process"/>
    <property type="evidence" value="ECO:0007669"/>
    <property type="project" value="TreeGrafter"/>
</dbReference>
<comment type="caution">
    <text evidence="3">The sequence shown here is derived from an EMBL/GenBank/DDBJ whole genome shotgun (WGS) entry which is preliminary data.</text>
</comment>
<dbReference type="InterPro" id="IPR051276">
    <property type="entry name" value="Saccharopine_DH-like_oxidrdct"/>
</dbReference>
<dbReference type="AlphaFoldDB" id="A0A8H7N727"/>
<evidence type="ECO:0000313" key="3">
    <source>
        <dbReference type="EMBL" id="KAF9750323.1"/>
    </source>
</evidence>
<dbReference type="GO" id="GO:0005886">
    <property type="term" value="C:plasma membrane"/>
    <property type="evidence" value="ECO:0007669"/>
    <property type="project" value="TreeGrafter"/>
</dbReference>
<organism evidence="3 4">
    <name type="scientific">Bionectria ochroleuca</name>
    <name type="common">Gliocladium roseum</name>
    <dbReference type="NCBI Taxonomy" id="29856"/>
    <lineage>
        <taxon>Eukaryota</taxon>
        <taxon>Fungi</taxon>
        <taxon>Dikarya</taxon>
        <taxon>Ascomycota</taxon>
        <taxon>Pezizomycotina</taxon>
        <taxon>Sordariomycetes</taxon>
        <taxon>Hypocreomycetidae</taxon>
        <taxon>Hypocreales</taxon>
        <taxon>Bionectriaceae</taxon>
        <taxon>Clonostachys</taxon>
    </lineage>
</organism>
<evidence type="ECO:0000259" key="2">
    <source>
        <dbReference type="Pfam" id="PF03435"/>
    </source>
</evidence>
<dbReference type="Gene3D" id="3.40.50.720">
    <property type="entry name" value="NAD(P)-binding Rossmann-like Domain"/>
    <property type="match status" value="1"/>
</dbReference>
<gene>
    <name evidence="3" type="ORF">IM811_016350</name>
</gene>
<name>A0A8H7N727_BIOOC</name>
<evidence type="ECO:0000256" key="1">
    <source>
        <dbReference type="ARBA" id="ARBA00038048"/>
    </source>
</evidence>
<feature type="domain" description="Saccharopine dehydrogenase NADP binding" evidence="2">
    <location>
        <begin position="10"/>
        <end position="139"/>
    </location>
</feature>
<dbReference type="GO" id="GO:0005739">
    <property type="term" value="C:mitochondrion"/>
    <property type="evidence" value="ECO:0007669"/>
    <property type="project" value="TreeGrafter"/>
</dbReference>
<protein>
    <recommendedName>
        <fullName evidence="2">Saccharopine dehydrogenase NADP binding domain-containing protein</fullName>
    </recommendedName>
</protein>
<dbReference type="Proteomes" id="UP000616885">
    <property type="component" value="Unassembled WGS sequence"/>
</dbReference>
<evidence type="ECO:0000313" key="4">
    <source>
        <dbReference type="Proteomes" id="UP000616885"/>
    </source>
</evidence>
<comment type="similarity">
    <text evidence="1">Belongs to the saccharopine dehydrogenase family.</text>
</comment>
<accession>A0A8H7N727</accession>
<sequence length="419" mass="45765">MADPPRKYDIVVLGATGYTGKLTTHFIAQRLPNDLQWAIAGRSRAKLHELAAELRLSHPDRSQPTIEIVDLEYQKQVEGVVQQARVCISVVSYWTVGTTVVDACVRHRTDYVDTSGDIPLIHSWIKKYHETAKASGVALIHACGVFAGPEDLLSWVAACELRDSFGESTKEIVLAVKELTSDPSGGTFESILQGEADQLQIDQANESKDPWHLSPIKGTSVSPQTNMFHLRKDPDLGLLSDSTVGILTNRAIVHRTWGLLQGSRSEYGPNFQYNEYQSVNSTLGGLSELIKSSVIETLMASPLLLRLLRLFMPAPGSGPDIKQSEKIPVKFQAIAKPDNESSPKVFASFSYPSGSYHTTALFLSQAAASLLYTKSLEGGLKGGCLTPATLGPDFLERVRSSGATITLSSPDNKTQVWRR</sequence>
<proteinExistence type="inferred from homology"/>
<dbReference type="GO" id="GO:0005811">
    <property type="term" value="C:lipid droplet"/>
    <property type="evidence" value="ECO:0007669"/>
    <property type="project" value="TreeGrafter"/>
</dbReference>
<dbReference type="Pfam" id="PF03435">
    <property type="entry name" value="Sacchrp_dh_NADP"/>
    <property type="match status" value="1"/>
</dbReference>
<dbReference type="SUPFAM" id="SSF51735">
    <property type="entry name" value="NAD(P)-binding Rossmann-fold domains"/>
    <property type="match status" value="1"/>
</dbReference>
<dbReference type="PANTHER" id="PTHR12286:SF5">
    <property type="entry name" value="SACCHAROPINE DEHYDROGENASE-LIKE OXIDOREDUCTASE"/>
    <property type="match status" value="1"/>
</dbReference>
<dbReference type="EMBL" id="JADCTT010000007">
    <property type="protein sequence ID" value="KAF9750323.1"/>
    <property type="molecule type" value="Genomic_DNA"/>
</dbReference>
<dbReference type="InterPro" id="IPR005097">
    <property type="entry name" value="Sacchrp_dh_NADP-bd"/>
</dbReference>